<proteinExistence type="predicted"/>
<protein>
    <submittedName>
        <fullName evidence="2">Uncharacterized protein</fullName>
    </submittedName>
</protein>
<accession>A0A5B7GRJ7</accession>
<name>A0A5B7GRJ7_PORTR</name>
<organism evidence="2 3">
    <name type="scientific">Portunus trituberculatus</name>
    <name type="common">Swimming crab</name>
    <name type="synonym">Neptunus trituberculatus</name>
    <dbReference type="NCBI Taxonomy" id="210409"/>
    <lineage>
        <taxon>Eukaryota</taxon>
        <taxon>Metazoa</taxon>
        <taxon>Ecdysozoa</taxon>
        <taxon>Arthropoda</taxon>
        <taxon>Crustacea</taxon>
        <taxon>Multicrustacea</taxon>
        <taxon>Malacostraca</taxon>
        <taxon>Eumalacostraca</taxon>
        <taxon>Eucarida</taxon>
        <taxon>Decapoda</taxon>
        <taxon>Pleocyemata</taxon>
        <taxon>Brachyura</taxon>
        <taxon>Eubrachyura</taxon>
        <taxon>Portunoidea</taxon>
        <taxon>Portunidae</taxon>
        <taxon>Portuninae</taxon>
        <taxon>Portunus</taxon>
    </lineage>
</organism>
<gene>
    <name evidence="2" type="ORF">E2C01_055565</name>
</gene>
<evidence type="ECO:0000256" key="1">
    <source>
        <dbReference type="SAM" id="MobiDB-lite"/>
    </source>
</evidence>
<evidence type="ECO:0000313" key="3">
    <source>
        <dbReference type="Proteomes" id="UP000324222"/>
    </source>
</evidence>
<dbReference type="AlphaFoldDB" id="A0A5B7GRJ7"/>
<dbReference type="EMBL" id="VSRR010018589">
    <property type="protein sequence ID" value="MPC61492.1"/>
    <property type="molecule type" value="Genomic_DNA"/>
</dbReference>
<reference evidence="2 3" key="1">
    <citation type="submission" date="2019-05" db="EMBL/GenBank/DDBJ databases">
        <title>Another draft genome of Portunus trituberculatus and its Hox gene families provides insights of decapod evolution.</title>
        <authorList>
            <person name="Jeong J.-H."/>
            <person name="Song I."/>
            <person name="Kim S."/>
            <person name="Choi T."/>
            <person name="Kim D."/>
            <person name="Ryu S."/>
            <person name="Kim W."/>
        </authorList>
    </citation>
    <scope>NUCLEOTIDE SEQUENCE [LARGE SCALE GENOMIC DNA]</scope>
    <source>
        <tissue evidence="2">Muscle</tissue>
    </source>
</reference>
<comment type="caution">
    <text evidence="2">The sequence shown here is derived from an EMBL/GenBank/DDBJ whole genome shotgun (WGS) entry which is preliminary data.</text>
</comment>
<evidence type="ECO:0000313" key="2">
    <source>
        <dbReference type="EMBL" id="MPC61492.1"/>
    </source>
</evidence>
<feature type="region of interest" description="Disordered" evidence="1">
    <location>
        <begin position="1"/>
        <end position="37"/>
    </location>
</feature>
<sequence>MEAKLDDCPLTNSEAEETSLPDATAGQSESRKNKGTL</sequence>
<keyword evidence="3" id="KW-1185">Reference proteome</keyword>
<dbReference type="Proteomes" id="UP000324222">
    <property type="component" value="Unassembled WGS sequence"/>
</dbReference>